<dbReference type="AlphaFoldDB" id="A0A1H7JYL7"/>
<gene>
    <name evidence="1" type="ORF">SAMN04488505_101900</name>
</gene>
<keyword evidence="2" id="KW-1185">Reference proteome</keyword>
<reference evidence="1 2" key="1">
    <citation type="submission" date="2016-10" db="EMBL/GenBank/DDBJ databases">
        <authorList>
            <person name="de Groot N.N."/>
        </authorList>
    </citation>
    <scope>NUCLEOTIDE SEQUENCE [LARGE SCALE GENOMIC DNA]</scope>
    <source>
        <strain evidence="1 2">DSM 21039</strain>
    </source>
</reference>
<name>A0A1H7JYL7_9BACT</name>
<dbReference type="EMBL" id="FOBB01000001">
    <property type="protein sequence ID" value="SEK79474.1"/>
    <property type="molecule type" value="Genomic_DNA"/>
</dbReference>
<proteinExistence type="predicted"/>
<dbReference type="OrthoDB" id="675429at2"/>
<dbReference type="RefSeq" id="WP_089906920.1">
    <property type="nucleotide sequence ID" value="NZ_FOBB01000001.1"/>
</dbReference>
<dbReference type="Proteomes" id="UP000198984">
    <property type="component" value="Unassembled WGS sequence"/>
</dbReference>
<evidence type="ECO:0000313" key="2">
    <source>
        <dbReference type="Proteomes" id="UP000198984"/>
    </source>
</evidence>
<dbReference type="STRING" id="573321.SAMN04488505_101900"/>
<accession>A0A1H7JYL7</accession>
<sequence>MKPVERDLLILLHEERYNEQQIQFAVKQISEMLTVVETMEYLCAVMEVVDCNKSRVTSKRSVLEKVFARKTQRAFEFVVHKN</sequence>
<organism evidence="1 2">
    <name type="scientific">Chitinophaga rupis</name>
    <dbReference type="NCBI Taxonomy" id="573321"/>
    <lineage>
        <taxon>Bacteria</taxon>
        <taxon>Pseudomonadati</taxon>
        <taxon>Bacteroidota</taxon>
        <taxon>Chitinophagia</taxon>
        <taxon>Chitinophagales</taxon>
        <taxon>Chitinophagaceae</taxon>
        <taxon>Chitinophaga</taxon>
    </lineage>
</organism>
<evidence type="ECO:0000313" key="1">
    <source>
        <dbReference type="EMBL" id="SEK79474.1"/>
    </source>
</evidence>
<protein>
    <submittedName>
        <fullName evidence="1">Uncharacterized protein</fullName>
    </submittedName>
</protein>